<accession>A0A9P5WZY3</accession>
<evidence type="ECO:0000313" key="2">
    <source>
        <dbReference type="EMBL" id="KAF9448222.1"/>
    </source>
</evidence>
<comment type="caution">
    <text evidence="1">The sequence shown here is derived from an EMBL/GenBank/DDBJ whole genome shotgun (WGS) entry which is preliminary data.</text>
</comment>
<dbReference type="AlphaFoldDB" id="A0A9P5WZY3"/>
<feature type="non-terminal residue" evidence="1">
    <location>
        <position position="1"/>
    </location>
</feature>
<name>A0A9P5WZY3_9AGAR</name>
<evidence type="ECO:0000313" key="3">
    <source>
        <dbReference type="Proteomes" id="UP000807342"/>
    </source>
</evidence>
<organism evidence="1 3">
    <name type="scientific">Macrolepiota fuliginosa MF-IS2</name>
    <dbReference type="NCBI Taxonomy" id="1400762"/>
    <lineage>
        <taxon>Eukaryota</taxon>
        <taxon>Fungi</taxon>
        <taxon>Dikarya</taxon>
        <taxon>Basidiomycota</taxon>
        <taxon>Agaricomycotina</taxon>
        <taxon>Agaricomycetes</taxon>
        <taxon>Agaricomycetidae</taxon>
        <taxon>Agaricales</taxon>
        <taxon>Agaricineae</taxon>
        <taxon>Agaricaceae</taxon>
        <taxon>Macrolepiota</taxon>
    </lineage>
</organism>
<evidence type="ECO:0000313" key="1">
    <source>
        <dbReference type="EMBL" id="KAF9442233.1"/>
    </source>
</evidence>
<dbReference type="EMBL" id="MU151675">
    <property type="protein sequence ID" value="KAF9442233.1"/>
    <property type="molecule type" value="Genomic_DNA"/>
</dbReference>
<feature type="non-terminal residue" evidence="1">
    <location>
        <position position="83"/>
    </location>
</feature>
<protein>
    <submittedName>
        <fullName evidence="1">Uncharacterized protein</fullName>
    </submittedName>
</protein>
<dbReference type="OrthoDB" id="432970at2759"/>
<keyword evidence="3" id="KW-1185">Reference proteome</keyword>
<dbReference type="Proteomes" id="UP000807342">
    <property type="component" value="Unassembled WGS sequence"/>
</dbReference>
<gene>
    <name evidence="2" type="ORF">P691DRAFT_624673</name>
    <name evidence="1" type="ORF">P691DRAFT_625270</name>
</gene>
<proteinExistence type="predicted"/>
<dbReference type="EMBL" id="MU151168">
    <property type="protein sequence ID" value="KAF9448222.1"/>
    <property type="molecule type" value="Genomic_DNA"/>
</dbReference>
<sequence length="83" mass="9880">NRLTQYWTIFYDLFFDKQTASLLNDQCLKLINCATDMVAWNSSSYSRFLRFTTQESLNEVRRHWVSYAETLGLSDSEQNQLKQ</sequence>
<reference evidence="1" key="1">
    <citation type="submission" date="2020-11" db="EMBL/GenBank/DDBJ databases">
        <authorList>
            <consortium name="DOE Joint Genome Institute"/>
            <person name="Ahrendt S."/>
            <person name="Riley R."/>
            <person name="Andreopoulos W."/>
            <person name="Labutti K."/>
            <person name="Pangilinan J."/>
            <person name="Ruiz-Duenas F.J."/>
            <person name="Barrasa J.M."/>
            <person name="Sanchez-Garcia M."/>
            <person name="Camarero S."/>
            <person name="Miyauchi S."/>
            <person name="Serrano A."/>
            <person name="Linde D."/>
            <person name="Babiker R."/>
            <person name="Drula E."/>
            <person name="Ayuso-Fernandez I."/>
            <person name="Pacheco R."/>
            <person name="Padilla G."/>
            <person name="Ferreira P."/>
            <person name="Barriuso J."/>
            <person name="Kellner H."/>
            <person name="Castanera R."/>
            <person name="Alfaro M."/>
            <person name="Ramirez L."/>
            <person name="Pisabarro A.G."/>
            <person name="Kuo A."/>
            <person name="Tritt A."/>
            <person name="Lipzen A."/>
            <person name="He G."/>
            <person name="Yan M."/>
            <person name="Ng V."/>
            <person name="Cullen D."/>
            <person name="Martin F."/>
            <person name="Rosso M.-N."/>
            <person name="Henrissat B."/>
            <person name="Hibbett D."/>
            <person name="Martinez A.T."/>
            <person name="Grigoriev I.V."/>
        </authorList>
    </citation>
    <scope>NUCLEOTIDE SEQUENCE</scope>
    <source>
        <strain evidence="1">MF-IS2</strain>
    </source>
</reference>